<keyword evidence="4" id="KW-1185">Reference proteome</keyword>
<dbReference type="PROSITE" id="PS51084">
    <property type="entry name" value="HIT_2"/>
    <property type="match status" value="1"/>
</dbReference>
<dbReference type="Pfam" id="PF01230">
    <property type="entry name" value="HIT"/>
    <property type="match status" value="1"/>
</dbReference>
<dbReference type="GO" id="GO:0003824">
    <property type="term" value="F:catalytic activity"/>
    <property type="evidence" value="ECO:0007669"/>
    <property type="project" value="InterPro"/>
</dbReference>
<dbReference type="PIRSF" id="PIRSF000714">
    <property type="entry name" value="HIT"/>
    <property type="match status" value="1"/>
</dbReference>
<comment type="caution">
    <text evidence="3">The sequence shown here is derived from an EMBL/GenBank/DDBJ whole genome shotgun (WGS) entry which is preliminary data.</text>
</comment>
<feature type="short sequence motif" description="Histidine triad motif" evidence="1">
    <location>
        <begin position="89"/>
        <end position="93"/>
    </location>
</feature>
<accession>A0A918MYU9</accession>
<dbReference type="SUPFAM" id="SSF54197">
    <property type="entry name" value="HIT-like"/>
    <property type="match status" value="1"/>
</dbReference>
<organism evidence="3 4">
    <name type="scientific">Advenella faeciporci</name>
    <dbReference type="NCBI Taxonomy" id="797535"/>
    <lineage>
        <taxon>Bacteria</taxon>
        <taxon>Pseudomonadati</taxon>
        <taxon>Pseudomonadota</taxon>
        <taxon>Betaproteobacteria</taxon>
        <taxon>Burkholderiales</taxon>
        <taxon>Alcaligenaceae</taxon>
    </lineage>
</organism>
<evidence type="ECO:0000259" key="2">
    <source>
        <dbReference type="PROSITE" id="PS51084"/>
    </source>
</evidence>
<dbReference type="InterPro" id="IPR011146">
    <property type="entry name" value="HIT-like"/>
</dbReference>
<evidence type="ECO:0000256" key="1">
    <source>
        <dbReference type="PROSITE-ProRule" id="PRU00464"/>
    </source>
</evidence>
<evidence type="ECO:0000313" key="3">
    <source>
        <dbReference type="EMBL" id="GGW87476.1"/>
    </source>
</evidence>
<name>A0A918MYU9_9BURK</name>
<dbReference type="InterPro" id="IPR026026">
    <property type="entry name" value="HIT_Hint"/>
</dbReference>
<dbReference type="RefSeq" id="WP_189385051.1">
    <property type="nucleotide sequence ID" value="NZ_BAABFY010000014.1"/>
</dbReference>
<dbReference type="InterPro" id="IPR036265">
    <property type="entry name" value="HIT-like_sf"/>
</dbReference>
<evidence type="ECO:0000313" key="4">
    <source>
        <dbReference type="Proteomes" id="UP000608345"/>
    </source>
</evidence>
<dbReference type="EMBL" id="BMYS01000010">
    <property type="protein sequence ID" value="GGW87476.1"/>
    <property type="molecule type" value="Genomic_DNA"/>
</dbReference>
<dbReference type="AlphaFoldDB" id="A0A918MYU9"/>
<protein>
    <submittedName>
        <fullName evidence="3">HIT family protein</fullName>
    </submittedName>
</protein>
<gene>
    <name evidence="3" type="ORF">GCM10011450_16850</name>
</gene>
<proteinExistence type="predicted"/>
<reference evidence="3" key="1">
    <citation type="journal article" date="2014" name="Int. J. Syst. Evol. Microbiol.">
        <title>Complete genome sequence of Corynebacterium casei LMG S-19264T (=DSM 44701T), isolated from a smear-ripened cheese.</title>
        <authorList>
            <consortium name="US DOE Joint Genome Institute (JGI-PGF)"/>
            <person name="Walter F."/>
            <person name="Albersmeier A."/>
            <person name="Kalinowski J."/>
            <person name="Ruckert C."/>
        </authorList>
    </citation>
    <scope>NUCLEOTIDE SEQUENCE</scope>
    <source>
        <strain evidence="3">KCTC 23732</strain>
    </source>
</reference>
<reference evidence="3" key="2">
    <citation type="submission" date="2020-09" db="EMBL/GenBank/DDBJ databases">
        <authorList>
            <person name="Sun Q."/>
            <person name="Kim S."/>
        </authorList>
    </citation>
    <scope>NUCLEOTIDE SEQUENCE</scope>
    <source>
        <strain evidence="3">KCTC 23732</strain>
    </source>
</reference>
<feature type="domain" description="HIT" evidence="2">
    <location>
        <begin position="3"/>
        <end position="104"/>
    </location>
</feature>
<dbReference type="Proteomes" id="UP000608345">
    <property type="component" value="Unassembled WGS sequence"/>
</dbReference>
<sequence length="148" mass="17221">MTDSCVLCRASDEPLIWQNGQVRVIDAGDVDYPCYTRVIWQQHVKEMTDLSPAGQIRFMRFVFCVESVQRQVLNPDKINLAQFGTMVPHLHWHIIPRFRQDRHFPGSTWGSPRFTRSEAPAEWQEHLSQLNHLKPDYHQALALALAEI</sequence>
<dbReference type="Gene3D" id="3.30.428.10">
    <property type="entry name" value="HIT-like"/>
    <property type="match status" value="1"/>
</dbReference>